<evidence type="ECO:0000313" key="2">
    <source>
        <dbReference type="Proteomes" id="UP000187417"/>
    </source>
</evidence>
<organism evidence="1 2">
    <name type="scientific">Alistipes putredinis</name>
    <dbReference type="NCBI Taxonomy" id="28117"/>
    <lineage>
        <taxon>Bacteria</taxon>
        <taxon>Pseudomonadati</taxon>
        <taxon>Bacteroidota</taxon>
        <taxon>Bacteroidia</taxon>
        <taxon>Bacteroidales</taxon>
        <taxon>Rikenellaceae</taxon>
        <taxon>Alistipes</taxon>
    </lineage>
</organism>
<protein>
    <submittedName>
        <fullName evidence="1">Uncharacterized protein</fullName>
    </submittedName>
</protein>
<evidence type="ECO:0000313" key="1">
    <source>
        <dbReference type="EMBL" id="OKY95652.1"/>
    </source>
</evidence>
<dbReference type="AlphaFoldDB" id="A0A1Q6FA97"/>
<proteinExistence type="predicted"/>
<reference evidence="1 2" key="1">
    <citation type="journal article" date="2016" name="Nat. Biotechnol.">
        <title>Measurement of bacterial replication rates in microbial communities.</title>
        <authorList>
            <person name="Brown C.T."/>
            <person name="Olm M.R."/>
            <person name="Thomas B.C."/>
            <person name="Banfield J.F."/>
        </authorList>
    </citation>
    <scope>NUCLEOTIDE SEQUENCE [LARGE SCALE GENOMIC DNA]</scope>
    <source>
        <strain evidence="1">CAG:67_53_122</strain>
    </source>
</reference>
<dbReference type="Proteomes" id="UP000187417">
    <property type="component" value="Unassembled WGS sequence"/>
</dbReference>
<dbReference type="EMBL" id="MNQH01000004">
    <property type="protein sequence ID" value="OKY95652.1"/>
    <property type="molecule type" value="Genomic_DNA"/>
</dbReference>
<gene>
    <name evidence="1" type="ORF">BHV66_03545</name>
</gene>
<sequence>MRCIIETQSWIRPQNDPYRLENFQQAYDNIVSGESKIVRASDEFAASARSVRKEFSATAKTQLKLKATHYALKIFPKTEEEQRSLELDEQIKIAYTPFNYTSLPDEATQSLVFSKSRTQFCEEDEERRYSVTYEGGMIKDGPVEPVTIILPVLYAVWPVEKTFPVEMDFEILYEVFLPKYITLGENGLSAEAIQILEQEAIALALDEERHLPGGFPRGKVLCYDTHLKRYVPLENLKIRFTLGSNIEEVYTDKTGYYAINNKLIDNQATVSFVFQHEKWTIVKGSEEGGRIEEIKGIYGELRSGKDLNFNINSSSAPDPRYEIHRAVNFYHYGEHDFIISTFVNNRISIVALAVDPGGWQGRFNYWPTSVGRMPFIQVGNCNRNNHPRLIGTTLHELGHYCQFHLRGGTFSAYDGTWNILLESYASYAGWHMGEAYYLNQGWKKTSLNSDITGQARQEWDYQNTTNNYYTPLFVDLVDDYNQGVGYPSRCYDQIKMPQFVVNLFGAYRTWNDFESALRKYTGSYFTENQINEFLFYERSWLQRNGYI</sequence>
<comment type="caution">
    <text evidence="1">The sequence shown here is derived from an EMBL/GenBank/DDBJ whole genome shotgun (WGS) entry which is preliminary data.</text>
</comment>
<name>A0A1Q6FA97_9BACT</name>
<accession>A0A1Q6FA97</accession>